<dbReference type="EMBL" id="JAVFWL010000005">
    <property type="protein sequence ID" value="KAK6753770.1"/>
    <property type="molecule type" value="Genomic_DNA"/>
</dbReference>
<evidence type="ECO:0000256" key="1">
    <source>
        <dbReference type="ARBA" id="ARBA00004141"/>
    </source>
</evidence>
<dbReference type="SMART" id="SM01381">
    <property type="entry name" value="7TM_GPCR_Srsx"/>
    <property type="match status" value="1"/>
</dbReference>
<gene>
    <name evidence="13" type="primary">Necator_chrV.g17805</name>
    <name evidence="13" type="ORF">RB195_013015</name>
</gene>
<evidence type="ECO:0000256" key="11">
    <source>
        <dbReference type="SAM" id="Phobius"/>
    </source>
</evidence>
<feature type="compositionally biased region" description="Acidic residues" evidence="10">
    <location>
        <begin position="10"/>
        <end position="21"/>
    </location>
</feature>
<accession>A0ABR1DTK2</accession>
<comment type="subcellular location">
    <subcellularLocation>
        <location evidence="1">Membrane</location>
        <topology evidence="1">Multi-pass membrane protein</topology>
    </subcellularLocation>
</comment>
<evidence type="ECO:0000256" key="5">
    <source>
        <dbReference type="ARBA" id="ARBA00023040"/>
    </source>
</evidence>
<dbReference type="PRINTS" id="PR01012">
    <property type="entry name" value="NRPEPTIDEYR"/>
</dbReference>
<feature type="transmembrane region" description="Helical" evidence="11">
    <location>
        <begin position="199"/>
        <end position="222"/>
    </location>
</feature>
<feature type="transmembrane region" description="Helical" evidence="11">
    <location>
        <begin position="107"/>
        <end position="128"/>
    </location>
</feature>
<protein>
    <recommendedName>
        <fullName evidence="12">G-protein coupled receptors family 1 profile domain-containing protein</fullName>
    </recommendedName>
</protein>
<evidence type="ECO:0000256" key="2">
    <source>
        <dbReference type="ARBA" id="ARBA00010663"/>
    </source>
</evidence>
<evidence type="ECO:0000256" key="6">
    <source>
        <dbReference type="ARBA" id="ARBA00023136"/>
    </source>
</evidence>
<evidence type="ECO:0000259" key="12">
    <source>
        <dbReference type="PROSITE" id="PS50262"/>
    </source>
</evidence>
<dbReference type="InterPro" id="IPR000276">
    <property type="entry name" value="GPCR_Rhodpsn"/>
</dbReference>
<sequence>MLALGKGGCDDDDDDDDDEEEEKKKEKEKEEEEVVYSLVYALIFVVGVVGNGLLISSVLLRKRSTVANVFLVNLAVSDLLLCITAVPITPVLAFMKRWMFGLVLCKIVPSCQAISVLISSWCLCYIAIDRYRSIVTPLKEPWKLKHAQRILICTWLVAMFASSPLYFSQSLKTLTMANISLCGEFCGEFNWDQEEHTKLVYGFSLLVVQFVIPAIIMSFCYWKILQKVRADWIVEEGSMLTAAQQAQTAVRKKRVMYVLILMVVVFMTSWLPLSAVNLIKDLEIPLILEQMYFKLLNVHAIAMTSVVWNPLLYFWMSKRHRRALKDDMTWLTNVRRHTNVGVLSRFAPSPSVSLVYRRTLERHLGVTNFRVNHDLSSIFETEGAVTYENFPSNPFVVVSRAVPHHLRRGTLADPTCMSRERAHADLQSNCFLLVPLMPLCQSVSRRNSHLTIDDHRIPLSKQSSRKTSTGSTTLTKDR</sequence>
<keyword evidence="14" id="KW-1185">Reference proteome</keyword>
<keyword evidence="7 9" id="KW-0675">Receptor</keyword>
<feature type="region of interest" description="Disordered" evidence="10">
    <location>
        <begin position="1"/>
        <end position="28"/>
    </location>
</feature>
<evidence type="ECO:0000256" key="3">
    <source>
        <dbReference type="ARBA" id="ARBA00022692"/>
    </source>
</evidence>
<evidence type="ECO:0000256" key="8">
    <source>
        <dbReference type="ARBA" id="ARBA00023224"/>
    </source>
</evidence>
<evidence type="ECO:0000256" key="10">
    <source>
        <dbReference type="SAM" id="MobiDB-lite"/>
    </source>
</evidence>
<comment type="caution">
    <text evidence="13">The sequence shown here is derived from an EMBL/GenBank/DDBJ whole genome shotgun (WGS) entry which is preliminary data.</text>
</comment>
<dbReference type="InterPro" id="IPR000611">
    <property type="entry name" value="NPY_rcpt"/>
</dbReference>
<dbReference type="PANTHER" id="PTHR24235:SF23">
    <property type="entry name" value="G-PROTEIN COUPLED RECEPTORS FAMILY 1 PROFILE DOMAIN-CONTAINING PROTEIN"/>
    <property type="match status" value="1"/>
</dbReference>
<dbReference type="Gene3D" id="1.20.1070.10">
    <property type="entry name" value="Rhodopsin 7-helix transmembrane proteins"/>
    <property type="match status" value="1"/>
</dbReference>
<feature type="compositionally biased region" description="Polar residues" evidence="10">
    <location>
        <begin position="460"/>
        <end position="478"/>
    </location>
</feature>
<evidence type="ECO:0000313" key="13">
    <source>
        <dbReference type="EMBL" id="KAK6753770.1"/>
    </source>
</evidence>
<evidence type="ECO:0000313" key="14">
    <source>
        <dbReference type="Proteomes" id="UP001303046"/>
    </source>
</evidence>
<dbReference type="SUPFAM" id="SSF81321">
    <property type="entry name" value="Family A G protein-coupled receptor-like"/>
    <property type="match status" value="1"/>
</dbReference>
<evidence type="ECO:0000256" key="7">
    <source>
        <dbReference type="ARBA" id="ARBA00023170"/>
    </source>
</evidence>
<dbReference type="PANTHER" id="PTHR24235">
    <property type="entry name" value="NEUROPEPTIDE Y RECEPTOR"/>
    <property type="match status" value="1"/>
</dbReference>
<dbReference type="CDD" id="cd15203">
    <property type="entry name" value="7tmA_NPYR-like"/>
    <property type="match status" value="1"/>
</dbReference>
<name>A0ABR1DTK2_NECAM</name>
<feature type="transmembrane region" description="Helical" evidence="11">
    <location>
        <begin position="295"/>
        <end position="315"/>
    </location>
</feature>
<dbReference type="Proteomes" id="UP001303046">
    <property type="component" value="Unassembled WGS sequence"/>
</dbReference>
<keyword evidence="4 11" id="KW-1133">Transmembrane helix</keyword>
<keyword evidence="3 9" id="KW-0812">Transmembrane</keyword>
<evidence type="ECO:0000256" key="4">
    <source>
        <dbReference type="ARBA" id="ARBA00022989"/>
    </source>
</evidence>
<feature type="transmembrane region" description="Helical" evidence="11">
    <location>
        <begin position="255"/>
        <end position="275"/>
    </location>
</feature>
<feature type="transmembrane region" description="Helical" evidence="11">
    <location>
        <begin position="71"/>
        <end position="95"/>
    </location>
</feature>
<proteinExistence type="inferred from homology"/>
<keyword evidence="8 9" id="KW-0807">Transducer</keyword>
<evidence type="ECO:0000256" key="9">
    <source>
        <dbReference type="RuleBase" id="RU000688"/>
    </source>
</evidence>
<dbReference type="Pfam" id="PF00001">
    <property type="entry name" value="7tm_1"/>
    <property type="match status" value="1"/>
</dbReference>
<feature type="transmembrane region" description="Helical" evidence="11">
    <location>
        <begin position="149"/>
        <end position="167"/>
    </location>
</feature>
<feature type="transmembrane region" description="Helical" evidence="11">
    <location>
        <begin position="34"/>
        <end position="59"/>
    </location>
</feature>
<reference evidence="13 14" key="1">
    <citation type="submission" date="2023-08" db="EMBL/GenBank/DDBJ databases">
        <title>A Necator americanus chromosomal reference genome.</title>
        <authorList>
            <person name="Ilik V."/>
            <person name="Petrzelkova K.J."/>
            <person name="Pardy F."/>
            <person name="Fuh T."/>
            <person name="Niatou-Singa F.S."/>
            <person name="Gouil Q."/>
            <person name="Baker L."/>
            <person name="Ritchie M.E."/>
            <person name="Jex A.R."/>
            <person name="Gazzola D."/>
            <person name="Li H."/>
            <person name="Toshio Fujiwara R."/>
            <person name="Zhan B."/>
            <person name="Aroian R.V."/>
            <person name="Pafco B."/>
            <person name="Schwarz E.M."/>
        </authorList>
    </citation>
    <scope>NUCLEOTIDE SEQUENCE [LARGE SCALE GENOMIC DNA]</scope>
    <source>
        <strain evidence="13 14">Aroian</strain>
        <tissue evidence="13">Whole animal</tissue>
    </source>
</reference>
<dbReference type="PROSITE" id="PS50262">
    <property type="entry name" value="G_PROTEIN_RECEP_F1_2"/>
    <property type="match status" value="1"/>
</dbReference>
<dbReference type="InterPro" id="IPR017452">
    <property type="entry name" value="GPCR_Rhodpsn_7TM"/>
</dbReference>
<comment type="similarity">
    <text evidence="2 9">Belongs to the G-protein coupled receptor 1 family.</text>
</comment>
<feature type="domain" description="G-protein coupled receptors family 1 profile" evidence="12">
    <location>
        <begin position="50"/>
        <end position="313"/>
    </location>
</feature>
<dbReference type="PROSITE" id="PS00237">
    <property type="entry name" value="G_PROTEIN_RECEP_F1_1"/>
    <property type="match status" value="1"/>
</dbReference>
<dbReference type="PRINTS" id="PR00237">
    <property type="entry name" value="GPCRRHODOPSN"/>
</dbReference>
<organism evidence="13 14">
    <name type="scientific">Necator americanus</name>
    <name type="common">Human hookworm</name>
    <dbReference type="NCBI Taxonomy" id="51031"/>
    <lineage>
        <taxon>Eukaryota</taxon>
        <taxon>Metazoa</taxon>
        <taxon>Ecdysozoa</taxon>
        <taxon>Nematoda</taxon>
        <taxon>Chromadorea</taxon>
        <taxon>Rhabditida</taxon>
        <taxon>Rhabditina</taxon>
        <taxon>Rhabditomorpha</taxon>
        <taxon>Strongyloidea</taxon>
        <taxon>Ancylostomatidae</taxon>
        <taxon>Bunostominae</taxon>
        <taxon>Necator</taxon>
    </lineage>
</organism>
<keyword evidence="6 11" id="KW-0472">Membrane</keyword>
<feature type="region of interest" description="Disordered" evidence="10">
    <location>
        <begin position="454"/>
        <end position="478"/>
    </location>
</feature>
<keyword evidence="5 9" id="KW-0297">G-protein coupled receptor</keyword>